<dbReference type="EMBL" id="AP023368">
    <property type="protein sequence ID" value="BCJ99356.1"/>
    <property type="molecule type" value="Genomic_DNA"/>
</dbReference>
<keyword evidence="6" id="KW-0479">Metal-binding</keyword>
<evidence type="ECO:0000256" key="7">
    <source>
        <dbReference type="SAM" id="Phobius"/>
    </source>
</evidence>
<keyword evidence="5 7" id="KW-0472">Membrane</keyword>
<dbReference type="AlphaFoldDB" id="A0A7I8DSU3"/>
<keyword evidence="3 7" id="KW-0812">Transmembrane</keyword>
<evidence type="ECO:0000313" key="8">
    <source>
        <dbReference type="EMBL" id="BCJ99356.1"/>
    </source>
</evidence>
<gene>
    <name evidence="8" type="primary">mraY</name>
    <name evidence="8" type="ORF">bsdcttw_23970</name>
</gene>
<dbReference type="InterPro" id="IPR000715">
    <property type="entry name" value="Glycosyl_transferase_4"/>
</dbReference>
<evidence type="ECO:0000256" key="6">
    <source>
        <dbReference type="PIRSR" id="PIRSR600715-1"/>
    </source>
</evidence>
<evidence type="ECO:0000313" key="9">
    <source>
        <dbReference type="Proteomes" id="UP000515703"/>
    </source>
</evidence>
<dbReference type="PANTHER" id="PTHR22926:SF5">
    <property type="entry name" value="PHOSPHO-N-ACETYLMURAMOYL-PENTAPEPTIDE-TRANSFERASE HOMOLOG"/>
    <property type="match status" value="1"/>
</dbReference>
<keyword evidence="9" id="KW-1185">Reference proteome</keyword>
<sequence length="321" mass="35242">MITLLNTHLDHKMTALIGILFTYAATFLLLKFGTGILPRDGGREFAHDGKLSQGKPRGAGFLFILTFAVSALLFLPISTDELIYIIMLLAAMLTGFLDDCSKNPWGELKKGLLDFAIALTTAITYVNFNSSTFEIPFMSNPVTIPPVLFVILATVLIWVSINVTNCSDGVDGLSGTLSVITLLTIFGIGRLKGMDPNDTYMLLIMVSCIMSYLWFNATPSLMMMGDAGSRALGFFIAVAILKTGSPLLYIPVAFMLIVDGGLGLIKVSLIRFLKIHILKNTITPIHDHVRKRLGWSNTQVVFKFAIIQILISFTLIWLLLS</sequence>
<feature type="transmembrane region" description="Helical" evidence="7">
    <location>
        <begin position="112"/>
        <end position="130"/>
    </location>
</feature>
<feature type="transmembrane region" description="Helical" evidence="7">
    <location>
        <begin position="83"/>
        <end position="100"/>
    </location>
</feature>
<comment type="cofactor">
    <cofactor evidence="6">
        <name>Mg(2+)</name>
        <dbReference type="ChEBI" id="CHEBI:18420"/>
    </cofactor>
</comment>
<proteinExistence type="predicted"/>
<evidence type="ECO:0000256" key="4">
    <source>
        <dbReference type="ARBA" id="ARBA00022989"/>
    </source>
</evidence>
<keyword evidence="6" id="KW-0460">Magnesium</keyword>
<feature type="transmembrane region" description="Helical" evidence="7">
    <location>
        <begin position="227"/>
        <end position="243"/>
    </location>
</feature>
<dbReference type="PANTHER" id="PTHR22926">
    <property type="entry name" value="PHOSPHO-N-ACETYLMURAMOYL-PENTAPEPTIDE-TRANSFERASE"/>
    <property type="match status" value="1"/>
</dbReference>
<name>A0A7I8DSU3_9FIRM</name>
<dbReference type="RefSeq" id="WP_185259617.1">
    <property type="nucleotide sequence ID" value="NZ_AP023368.1"/>
</dbReference>
<dbReference type="GO" id="GO:0016780">
    <property type="term" value="F:phosphotransferase activity, for other substituted phosphate groups"/>
    <property type="evidence" value="ECO:0007669"/>
    <property type="project" value="InterPro"/>
</dbReference>
<feature type="transmembrane region" description="Helical" evidence="7">
    <location>
        <begin position="199"/>
        <end position="215"/>
    </location>
</feature>
<feature type="transmembrane region" description="Helical" evidence="7">
    <location>
        <begin position="142"/>
        <end position="161"/>
    </location>
</feature>
<feature type="transmembrane region" description="Helical" evidence="7">
    <location>
        <begin position="15"/>
        <end position="37"/>
    </location>
</feature>
<dbReference type="GO" id="GO:0005886">
    <property type="term" value="C:plasma membrane"/>
    <property type="evidence" value="ECO:0007669"/>
    <property type="project" value="TreeGrafter"/>
</dbReference>
<dbReference type="KEGG" id="acht:bsdcttw_23970"/>
<organism evidence="8 9">
    <name type="scientific">Anaerocolumna chitinilytica</name>
    <dbReference type="NCBI Taxonomy" id="1727145"/>
    <lineage>
        <taxon>Bacteria</taxon>
        <taxon>Bacillati</taxon>
        <taxon>Bacillota</taxon>
        <taxon>Clostridia</taxon>
        <taxon>Lachnospirales</taxon>
        <taxon>Lachnospiraceae</taxon>
        <taxon>Anaerocolumna</taxon>
    </lineage>
</organism>
<keyword evidence="2 8" id="KW-0808">Transferase</keyword>
<feature type="binding site" evidence="6">
    <location>
        <position position="165"/>
    </location>
    <ligand>
        <name>Mg(2+)</name>
        <dbReference type="ChEBI" id="CHEBI:18420"/>
    </ligand>
</feature>
<accession>A0A7I8DSU3</accession>
<feature type="transmembrane region" description="Helical" evidence="7">
    <location>
        <begin position="173"/>
        <end position="193"/>
    </location>
</feature>
<dbReference type="GO" id="GO:0046872">
    <property type="term" value="F:metal ion binding"/>
    <property type="evidence" value="ECO:0007669"/>
    <property type="project" value="UniProtKB-KW"/>
</dbReference>
<dbReference type="Pfam" id="PF00953">
    <property type="entry name" value="Glycos_transf_4"/>
    <property type="match status" value="1"/>
</dbReference>
<comment type="subcellular location">
    <subcellularLocation>
        <location evidence="1">Membrane</location>
        <topology evidence="1">Multi-pass membrane protein</topology>
    </subcellularLocation>
</comment>
<feature type="binding site" evidence="6">
    <location>
        <position position="226"/>
    </location>
    <ligand>
        <name>Mg(2+)</name>
        <dbReference type="ChEBI" id="CHEBI:18420"/>
    </ligand>
</feature>
<dbReference type="InterPro" id="IPR018480">
    <property type="entry name" value="PNAcMuramoyl-5peptid_Trfase_CS"/>
</dbReference>
<dbReference type="GO" id="GO:0044038">
    <property type="term" value="P:cell wall macromolecule biosynthetic process"/>
    <property type="evidence" value="ECO:0007669"/>
    <property type="project" value="TreeGrafter"/>
</dbReference>
<evidence type="ECO:0000256" key="2">
    <source>
        <dbReference type="ARBA" id="ARBA00022679"/>
    </source>
</evidence>
<feature type="transmembrane region" description="Helical" evidence="7">
    <location>
        <begin position="58"/>
        <end position="77"/>
    </location>
</feature>
<evidence type="ECO:0000256" key="1">
    <source>
        <dbReference type="ARBA" id="ARBA00004141"/>
    </source>
</evidence>
<protein>
    <submittedName>
        <fullName evidence="8">Phospho-N-acetylmuramoyl-pentapeptide-transferase</fullName>
    </submittedName>
</protein>
<evidence type="ECO:0000256" key="5">
    <source>
        <dbReference type="ARBA" id="ARBA00023136"/>
    </source>
</evidence>
<keyword evidence="4 7" id="KW-1133">Transmembrane helix</keyword>
<reference evidence="8 9" key="2">
    <citation type="submission" date="2020-08" db="EMBL/GenBank/DDBJ databases">
        <authorList>
            <person name="Ueki A."/>
            <person name="Tonouchi A."/>
        </authorList>
    </citation>
    <scope>NUCLEOTIDE SEQUENCE [LARGE SCALE GENOMIC DNA]</scope>
    <source>
        <strain evidence="8 9">CTTW</strain>
    </source>
</reference>
<feature type="transmembrane region" description="Helical" evidence="7">
    <location>
        <begin position="300"/>
        <end position="320"/>
    </location>
</feature>
<dbReference type="PROSITE" id="PS01348">
    <property type="entry name" value="MRAY_2"/>
    <property type="match status" value="1"/>
</dbReference>
<dbReference type="GO" id="GO:0071555">
    <property type="term" value="P:cell wall organization"/>
    <property type="evidence" value="ECO:0007669"/>
    <property type="project" value="TreeGrafter"/>
</dbReference>
<reference evidence="8 9" key="1">
    <citation type="submission" date="2020-08" db="EMBL/GenBank/DDBJ databases">
        <title>Draft genome sequencing of an Anaerocolumna strain isolated from anoxic soil subjected to BSD treatment.</title>
        <authorList>
            <person name="Uek A."/>
            <person name="Tonouchi A."/>
        </authorList>
    </citation>
    <scope>NUCLEOTIDE SEQUENCE [LARGE SCALE GENOMIC DNA]</scope>
    <source>
        <strain evidence="8 9">CTTW</strain>
    </source>
</reference>
<evidence type="ECO:0000256" key="3">
    <source>
        <dbReference type="ARBA" id="ARBA00022692"/>
    </source>
</evidence>
<dbReference type="Proteomes" id="UP000515703">
    <property type="component" value="Chromosome"/>
</dbReference>